<accession>A0ABV5ZCJ0</accession>
<keyword evidence="1" id="KW-0732">Signal</keyword>
<dbReference type="RefSeq" id="WP_035460796.1">
    <property type="nucleotide sequence ID" value="NZ_JBHLZN010000003.1"/>
</dbReference>
<dbReference type="Pfam" id="PF13202">
    <property type="entry name" value="EF-hand_5"/>
    <property type="match status" value="2"/>
</dbReference>
<dbReference type="PROSITE" id="PS50222">
    <property type="entry name" value="EF_HAND_2"/>
    <property type="match status" value="1"/>
</dbReference>
<comment type="caution">
    <text evidence="3">The sequence shown here is derived from an EMBL/GenBank/DDBJ whole genome shotgun (WGS) entry which is preliminary data.</text>
</comment>
<dbReference type="Gene3D" id="1.10.238.10">
    <property type="entry name" value="EF-hand"/>
    <property type="match status" value="1"/>
</dbReference>
<evidence type="ECO:0000256" key="1">
    <source>
        <dbReference type="SAM" id="SignalP"/>
    </source>
</evidence>
<dbReference type="PROSITE" id="PS00018">
    <property type="entry name" value="EF_HAND_1"/>
    <property type="match status" value="1"/>
</dbReference>
<dbReference type="InterPro" id="IPR011992">
    <property type="entry name" value="EF-hand-dom_pair"/>
</dbReference>
<organism evidence="3 4">
    <name type="scientific">Balneatrix alpica</name>
    <dbReference type="NCBI Taxonomy" id="75684"/>
    <lineage>
        <taxon>Bacteria</taxon>
        <taxon>Pseudomonadati</taxon>
        <taxon>Pseudomonadota</taxon>
        <taxon>Gammaproteobacteria</taxon>
        <taxon>Oceanospirillales</taxon>
        <taxon>Balneatrichaceae</taxon>
        <taxon>Balneatrix</taxon>
    </lineage>
</organism>
<evidence type="ECO:0000313" key="4">
    <source>
        <dbReference type="Proteomes" id="UP001589628"/>
    </source>
</evidence>
<reference evidence="3 4" key="1">
    <citation type="submission" date="2024-09" db="EMBL/GenBank/DDBJ databases">
        <authorList>
            <person name="Sun Q."/>
            <person name="Mori K."/>
        </authorList>
    </citation>
    <scope>NUCLEOTIDE SEQUENCE [LARGE SCALE GENOMIC DNA]</scope>
    <source>
        <strain evidence="3 4">ATCC 51285</strain>
    </source>
</reference>
<name>A0ABV5ZCJ0_9GAMM</name>
<gene>
    <name evidence="3" type="ORF">ACFFLH_11200</name>
</gene>
<evidence type="ECO:0000313" key="3">
    <source>
        <dbReference type="EMBL" id="MFB9886983.1"/>
    </source>
</evidence>
<feature type="chain" id="PRO_5045651567" description="EF-hand domain-containing protein" evidence="1">
    <location>
        <begin position="23"/>
        <end position="78"/>
    </location>
</feature>
<sequence length="78" mass="8744">MARLAILAAFVTPVLFAPMAYADGVFEDLFEQLDANQDTHISSNEAELLPVVERFFDRLDLDRDGKLDAQEFAQLQGI</sequence>
<dbReference type="InterPro" id="IPR002048">
    <property type="entry name" value="EF_hand_dom"/>
</dbReference>
<proteinExistence type="predicted"/>
<feature type="signal peptide" evidence="1">
    <location>
        <begin position="1"/>
        <end position="22"/>
    </location>
</feature>
<dbReference type="EMBL" id="JBHLZN010000003">
    <property type="protein sequence ID" value="MFB9886983.1"/>
    <property type="molecule type" value="Genomic_DNA"/>
</dbReference>
<dbReference type="Proteomes" id="UP001589628">
    <property type="component" value="Unassembled WGS sequence"/>
</dbReference>
<dbReference type="SUPFAM" id="SSF47473">
    <property type="entry name" value="EF-hand"/>
    <property type="match status" value="1"/>
</dbReference>
<feature type="domain" description="EF-hand" evidence="2">
    <location>
        <begin position="47"/>
        <end position="78"/>
    </location>
</feature>
<dbReference type="InterPro" id="IPR018247">
    <property type="entry name" value="EF_Hand_1_Ca_BS"/>
</dbReference>
<keyword evidence="4" id="KW-1185">Reference proteome</keyword>
<protein>
    <recommendedName>
        <fullName evidence="2">EF-hand domain-containing protein</fullName>
    </recommendedName>
</protein>
<evidence type="ECO:0000259" key="2">
    <source>
        <dbReference type="PROSITE" id="PS50222"/>
    </source>
</evidence>